<dbReference type="EMBL" id="AP025628">
    <property type="protein sequence ID" value="BDG59734.1"/>
    <property type="molecule type" value="Genomic_DNA"/>
</dbReference>
<dbReference type="Pfam" id="PF08401">
    <property type="entry name" value="ArdcN"/>
    <property type="match status" value="1"/>
</dbReference>
<dbReference type="GO" id="GO:0003697">
    <property type="term" value="F:single-stranded DNA binding"/>
    <property type="evidence" value="ECO:0007669"/>
    <property type="project" value="InterPro"/>
</dbReference>
<protein>
    <recommendedName>
        <fullName evidence="1">N-terminal domain-containing protein</fullName>
    </recommendedName>
</protein>
<dbReference type="KEGG" id="cmic:caldi_08240"/>
<feature type="domain" description="N-terminal" evidence="1">
    <location>
        <begin position="39"/>
        <end position="101"/>
    </location>
</feature>
<proteinExistence type="predicted"/>
<accession>A0AA35G8Y5</accession>
<name>A0AA35G8Y5_9FIRM</name>
<organism evidence="2 3">
    <name type="scientific">Caldinitratiruptor microaerophilus</name>
    <dbReference type="NCBI Taxonomy" id="671077"/>
    <lineage>
        <taxon>Bacteria</taxon>
        <taxon>Bacillati</taxon>
        <taxon>Bacillota</taxon>
        <taxon>Clostridia</taxon>
        <taxon>Eubacteriales</taxon>
        <taxon>Symbiobacteriaceae</taxon>
        <taxon>Caldinitratiruptor</taxon>
    </lineage>
</organism>
<keyword evidence="3" id="KW-1185">Reference proteome</keyword>
<sequence>MPALSEKAQDARAIAVAALDRLAADIASGVPDAVYRYAAFLRHFHRYSLGNQILIFTQRPDATLVAGFNAWKKLGRHVKKGEKGIAILVPLGVPPLKRVDPLQALQEQQKDDTERDTLLAPPGEERAQAVRFGVGYVFDVSQTDGQPLPRSPMLVTSQVRPADVAATELAIRRSGIVLEHAPIHQAGVYGYSAGGRIRIRPGLEGGMHLRVLLHEWAHEILHNRKAPDAGEIPRAEAIRELEADATACAVAAVMGYDFGREAWAYLSPRGVTPQQVKEALPRIHRAVQVISRALGLDRERAADFGGPER</sequence>
<reference evidence="2" key="1">
    <citation type="submission" date="2022-03" db="EMBL/GenBank/DDBJ databases">
        <title>Complete genome sequence of Caldinitratiruptor microaerophilus.</title>
        <authorList>
            <person name="Mukaiyama R."/>
            <person name="Nishiyama T."/>
            <person name="Ueda K."/>
        </authorList>
    </citation>
    <scope>NUCLEOTIDE SEQUENCE</scope>
    <source>
        <strain evidence="2">JCM 16183</strain>
    </source>
</reference>
<evidence type="ECO:0000259" key="1">
    <source>
        <dbReference type="Pfam" id="PF08401"/>
    </source>
</evidence>
<dbReference type="InterPro" id="IPR013610">
    <property type="entry name" value="ArdC_N"/>
</dbReference>
<gene>
    <name evidence="2" type="ORF">caldi_08240</name>
</gene>
<dbReference type="AlphaFoldDB" id="A0AA35G8Y5"/>
<dbReference type="Proteomes" id="UP001163687">
    <property type="component" value="Chromosome"/>
</dbReference>
<dbReference type="RefSeq" id="WP_264843836.1">
    <property type="nucleotide sequence ID" value="NZ_AP025628.1"/>
</dbReference>
<evidence type="ECO:0000313" key="3">
    <source>
        <dbReference type="Proteomes" id="UP001163687"/>
    </source>
</evidence>
<evidence type="ECO:0000313" key="2">
    <source>
        <dbReference type="EMBL" id="BDG59734.1"/>
    </source>
</evidence>